<evidence type="ECO:0000256" key="1">
    <source>
        <dbReference type="ARBA" id="ARBA00007484"/>
    </source>
</evidence>
<keyword evidence="15" id="KW-1185">Reference proteome</keyword>
<keyword evidence="2" id="KW-0227">DNA damage</keyword>
<keyword evidence="8" id="KW-0234">DNA repair</keyword>
<evidence type="ECO:0000256" key="2">
    <source>
        <dbReference type="ARBA" id="ARBA00022763"/>
    </source>
</evidence>
<evidence type="ECO:0000256" key="5">
    <source>
        <dbReference type="ARBA" id="ARBA00023015"/>
    </source>
</evidence>
<protein>
    <submittedName>
        <fullName evidence="13">Phage repressor protein C, contains Cro/C1-type HTH and peptisase s24 domains</fullName>
    </submittedName>
    <submittedName>
        <fullName evidence="12">Putative transcriptional regulator</fullName>
    </submittedName>
</protein>
<dbReference type="PANTHER" id="PTHR40661:SF3">
    <property type="entry name" value="FELS-1 PROPHAGE TRANSCRIPTIONAL REGULATOR"/>
    <property type="match status" value="1"/>
</dbReference>
<dbReference type="SUPFAM" id="SSF51306">
    <property type="entry name" value="LexA/Signal peptidase"/>
    <property type="match status" value="1"/>
</dbReference>
<dbReference type="CDD" id="cd06529">
    <property type="entry name" value="S24_LexA-like"/>
    <property type="match status" value="1"/>
</dbReference>
<dbReference type="OrthoDB" id="9792157at2"/>
<dbReference type="PRINTS" id="PR00726">
    <property type="entry name" value="LEXASERPTASE"/>
</dbReference>
<name>A0A0P8A3I7_9HYPH</name>
<comment type="caution">
    <text evidence="12">The sequence shown here is derived from an EMBL/GenBank/DDBJ whole genome shotgun (WGS) entry which is preliminary data.</text>
</comment>
<keyword evidence="4 10" id="KW-0068">Autocatalytic cleavage</keyword>
<evidence type="ECO:0000256" key="3">
    <source>
        <dbReference type="ARBA" id="ARBA00022801"/>
    </source>
</evidence>
<dbReference type="GO" id="GO:0006355">
    <property type="term" value="P:regulation of DNA-templated transcription"/>
    <property type="evidence" value="ECO:0007669"/>
    <property type="project" value="InterPro"/>
</dbReference>
<dbReference type="GO" id="GO:0016787">
    <property type="term" value="F:hydrolase activity"/>
    <property type="evidence" value="ECO:0007669"/>
    <property type="project" value="UniProtKB-KW"/>
</dbReference>
<dbReference type="GO" id="GO:0009432">
    <property type="term" value="P:SOS response"/>
    <property type="evidence" value="ECO:0007669"/>
    <property type="project" value="UniProtKB-KW"/>
</dbReference>
<evidence type="ECO:0000259" key="11">
    <source>
        <dbReference type="Pfam" id="PF00717"/>
    </source>
</evidence>
<dbReference type="InterPro" id="IPR039418">
    <property type="entry name" value="LexA-like"/>
</dbReference>
<evidence type="ECO:0000256" key="7">
    <source>
        <dbReference type="ARBA" id="ARBA00023163"/>
    </source>
</evidence>
<sequence length="209" mass="22614">MLTHTQIWAAIDRLAEANGMSASGLARRAGLDATSFNKSKRVASDGRERWPSSESIAKILAATGTDLRGFVDLVEPSAPPPRMAVPLVGWAQAGSGGLFTEDGMPAGSGWEEIAFPDAGPDKLFAVEVSGDSMEPLYRDGDILIVSPDAGIRRGDRVVVRLHNGEVMAKELERQTLRNVELRSLNSAHPSRTIPVADISWIARIMWVRQ</sequence>
<keyword evidence="7" id="KW-0804">Transcription</keyword>
<dbReference type="Gene3D" id="2.10.109.10">
    <property type="entry name" value="Umud Fragment, subunit A"/>
    <property type="match status" value="1"/>
</dbReference>
<evidence type="ECO:0000313" key="15">
    <source>
        <dbReference type="Proteomes" id="UP000182800"/>
    </source>
</evidence>
<keyword evidence="9" id="KW-0742">SOS response</keyword>
<evidence type="ECO:0000256" key="4">
    <source>
        <dbReference type="ARBA" id="ARBA00022813"/>
    </source>
</evidence>
<evidence type="ECO:0000256" key="9">
    <source>
        <dbReference type="ARBA" id="ARBA00023236"/>
    </source>
</evidence>
<evidence type="ECO:0000313" key="12">
    <source>
        <dbReference type="EMBL" id="KPQ09829.1"/>
    </source>
</evidence>
<comment type="similarity">
    <text evidence="1 10">Belongs to the peptidase S24 family.</text>
</comment>
<dbReference type="GO" id="GO:0006281">
    <property type="term" value="P:DNA repair"/>
    <property type="evidence" value="ECO:0007669"/>
    <property type="project" value="UniProtKB-KW"/>
</dbReference>
<evidence type="ECO:0000313" key="13">
    <source>
        <dbReference type="EMBL" id="SCC82146.1"/>
    </source>
</evidence>
<evidence type="ECO:0000256" key="6">
    <source>
        <dbReference type="ARBA" id="ARBA00023125"/>
    </source>
</evidence>
<evidence type="ECO:0000313" key="14">
    <source>
        <dbReference type="Proteomes" id="UP000050497"/>
    </source>
</evidence>
<dbReference type="PANTHER" id="PTHR40661">
    <property type="match status" value="1"/>
</dbReference>
<dbReference type="EMBL" id="FMBM01000002">
    <property type="protein sequence ID" value="SCC82146.1"/>
    <property type="molecule type" value="Genomic_DNA"/>
</dbReference>
<dbReference type="Proteomes" id="UP000050497">
    <property type="component" value="Unassembled WGS sequence"/>
</dbReference>
<dbReference type="AlphaFoldDB" id="A0A0P8A3I7"/>
<dbReference type="PATRIC" id="fig|1653334.4.peg.290"/>
<evidence type="ECO:0000256" key="10">
    <source>
        <dbReference type="RuleBase" id="RU003991"/>
    </source>
</evidence>
<keyword evidence="6" id="KW-0238">DNA-binding</keyword>
<reference evidence="12 14" key="1">
    <citation type="submission" date="2015-09" db="EMBL/GenBank/DDBJ databases">
        <title>Identification and resolution of microdiversity through metagenomic sequencing of parallel consortia.</title>
        <authorList>
            <person name="Nelson W.C."/>
            <person name="Romine M.F."/>
            <person name="Lindemann S.R."/>
        </authorList>
    </citation>
    <scope>NUCLEOTIDE SEQUENCE [LARGE SCALE GENOMIC DNA]</scope>
    <source>
        <strain evidence="12">HL-109</strain>
    </source>
</reference>
<dbReference type="InterPro" id="IPR006197">
    <property type="entry name" value="Peptidase_S24_LexA"/>
</dbReference>
<dbReference type="Pfam" id="PF00717">
    <property type="entry name" value="Peptidase_S24"/>
    <property type="match status" value="1"/>
</dbReference>
<evidence type="ECO:0000256" key="8">
    <source>
        <dbReference type="ARBA" id="ARBA00023204"/>
    </source>
</evidence>
<gene>
    <name evidence="13" type="ORF">GA0071312_3124</name>
    <name evidence="12" type="ORF">HLUCCO17_13105</name>
</gene>
<dbReference type="GO" id="GO:0003677">
    <property type="term" value="F:DNA binding"/>
    <property type="evidence" value="ECO:0007669"/>
    <property type="project" value="UniProtKB-KW"/>
</dbReference>
<dbReference type="EMBL" id="LJSX01000021">
    <property type="protein sequence ID" value="KPQ09829.1"/>
    <property type="molecule type" value="Genomic_DNA"/>
</dbReference>
<dbReference type="STRING" id="1653334.GA0071312_3124"/>
<keyword evidence="5" id="KW-0805">Transcription regulation</keyword>
<organism evidence="12 14">
    <name type="scientific">Saliniramus fredricksonii</name>
    <dbReference type="NCBI Taxonomy" id="1653334"/>
    <lineage>
        <taxon>Bacteria</taxon>
        <taxon>Pseudomonadati</taxon>
        <taxon>Pseudomonadota</taxon>
        <taxon>Alphaproteobacteria</taxon>
        <taxon>Hyphomicrobiales</taxon>
        <taxon>Salinarimonadaceae</taxon>
        <taxon>Saliniramus</taxon>
    </lineage>
</organism>
<keyword evidence="3 10" id="KW-0378">Hydrolase</keyword>
<dbReference type="InterPro" id="IPR036286">
    <property type="entry name" value="LexA/Signal_pep-like_sf"/>
</dbReference>
<dbReference type="RefSeq" id="WP_074445694.1">
    <property type="nucleotide sequence ID" value="NZ_FMBM01000002.1"/>
</dbReference>
<dbReference type="InterPro" id="IPR015927">
    <property type="entry name" value="Peptidase_S24_S26A/B/C"/>
</dbReference>
<proteinExistence type="inferred from homology"/>
<dbReference type="Proteomes" id="UP000182800">
    <property type="component" value="Unassembled WGS sequence"/>
</dbReference>
<feature type="domain" description="Peptidase S24/S26A/S26B/S26C" evidence="11">
    <location>
        <begin position="86"/>
        <end position="205"/>
    </location>
</feature>
<reference evidence="13 15" key="2">
    <citation type="submission" date="2016-08" db="EMBL/GenBank/DDBJ databases">
        <authorList>
            <person name="Varghese N."/>
            <person name="Submissions Spin"/>
        </authorList>
    </citation>
    <scope>NUCLEOTIDE SEQUENCE [LARGE SCALE GENOMIC DNA]</scope>
    <source>
        <strain evidence="13 15">HL-109</strain>
    </source>
</reference>
<accession>A0A0P8A3I7</accession>